<keyword evidence="2" id="KW-1185">Reference proteome</keyword>
<dbReference type="Pfam" id="PF12023">
    <property type="entry name" value="DUF3511"/>
    <property type="match status" value="1"/>
</dbReference>
<protein>
    <submittedName>
        <fullName evidence="1">Uncharacterized protein</fullName>
    </submittedName>
</protein>
<gene>
    <name evidence="1" type="ORF">SDJN03_16634</name>
</gene>
<dbReference type="InterPro" id="IPR021899">
    <property type="entry name" value="DUF3511"/>
</dbReference>
<evidence type="ECO:0000313" key="1">
    <source>
        <dbReference type="EMBL" id="KAG6588069.1"/>
    </source>
</evidence>
<accession>A0AAV6MXV3</accession>
<name>A0AAV6MXV3_9ROSI</name>
<proteinExistence type="predicted"/>
<comment type="caution">
    <text evidence="1">The sequence shown here is derived from an EMBL/GenBank/DDBJ whole genome shotgun (WGS) entry which is preliminary data.</text>
</comment>
<sequence length="79" mass="9287">MEDFKSNSYVDGRMQIENYYGNESRGGPNGSGGMAQEREIDEWILVEELEFQPDPEMQRKRRVASYKVLYCGRQSQRVF</sequence>
<dbReference type="Proteomes" id="UP000685013">
    <property type="component" value="Chromosome 11"/>
</dbReference>
<dbReference type="AlphaFoldDB" id="A0AAV6MXV3"/>
<evidence type="ECO:0000313" key="2">
    <source>
        <dbReference type="Proteomes" id="UP000685013"/>
    </source>
</evidence>
<dbReference type="EMBL" id="JAGKQH010000011">
    <property type="protein sequence ID" value="KAG6588069.1"/>
    <property type="molecule type" value="Genomic_DNA"/>
</dbReference>
<organism evidence="1 2">
    <name type="scientific">Cucurbita argyrosperma subsp. sororia</name>
    <dbReference type="NCBI Taxonomy" id="37648"/>
    <lineage>
        <taxon>Eukaryota</taxon>
        <taxon>Viridiplantae</taxon>
        <taxon>Streptophyta</taxon>
        <taxon>Embryophyta</taxon>
        <taxon>Tracheophyta</taxon>
        <taxon>Spermatophyta</taxon>
        <taxon>Magnoliopsida</taxon>
        <taxon>eudicotyledons</taxon>
        <taxon>Gunneridae</taxon>
        <taxon>Pentapetalae</taxon>
        <taxon>rosids</taxon>
        <taxon>fabids</taxon>
        <taxon>Cucurbitales</taxon>
        <taxon>Cucurbitaceae</taxon>
        <taxon>Cucurbiteae</taxon>
        <taxon>Cucurbita</taxon>
    </lineage>
</organism>
<feature type="non-terminal residue" evidence="1">
    <location>
        <position position="1"/>
    </location>
</feature>
<reference evidence="1 2" key="1">
    <citation type="journal article" date="2021" name="Hortic Res">
        <title>The domestication of Cucurbita argyrosperma as revealed by the genome of its wild relative.</title>
        <authorList>
            <person name="Barrera-Redondo J."/>
            <person name="Sanchez-de la Vega G."/>
            <person name="Aguirre-Liguori J.A."/>
            <person name="Castellanos-Morales G."/>
            <person name="Gutierrez-Guerrero Y.T."/>
            <person name="Aguirre-Dugua X."/>
            <person name="Aguirre-Planter E."/>
            <person name="Tenaillon M.I."/>
            <person name="Lira-Saade R."/>
            <person name="Eguiarte L.E."/>
        </authorList>
    </citation>
    <scope>NUCLEOTIDE SEQUENCE [LARGE SCALE GENOMIC DNA]</scope>
    <source>
        <strain evidence="1">JBR-2021</strain>
    </source>
</reference>